<keyword evidence="5" id="KW-1185">Reference proteome</keyword>
<dbReference type="OMA" id="CEKEDRM"/>
<dbReference type="EMBL" id="CM007389">
    <property type="protein sequence ID" value="ONK57533.1"/>
    <property type="molecule type" value="Genomic_DNA"/>
</dbReference>
<organism evidence="4 5">
    <name type="scientific">Asparagus officinalis</name>
    <name type="common">Garden asparagus</name>
    <dbReference type="NCBI Taxonomy" id="4686"/>
    <lineage>
        <taxon>Eukaryota</taxon>
        <taxon>Viridiplantae</taxon>
        <taxon>Streptophyta</taxon>
        <taxon>Embryophyta</taxon>
        <taxon>Tracheophyta</taxon>
        <taxon>Spermatophyta</taxon>
        <taxon>Magnoliopsida</taxon>
        <taxon>Liliopsida</taxon>
        <taxon>Asparagales</taxon>
        <taxon>Asparagaceae</taxon>
        <taxon>Asparagoideae</taxon>
        <taxon>Asparagus</taxon>
    </lineage>
</organism>
<keyword evidence="1" id="KW-0805">Transcription regulation</keyword>
<dbReference type="Pfam" id="PF03514">
    <property type="entry name" value="GRAS"/>
    <property type="match status" value="1"/>
</dbReference>
<dbReference type="PROSITE" id="PS50985">
    <property type="entry name" value="GRAS"/>
    <property type="match status" value="1"/>
</dbReference>
<comment type="caution">
    <text evidence="3">Lacks conserved residue(s) required for the propagation of feature annotation.</text>
</comment>
<keyword evidence="2" id="KW-0804">Transcription</keyword>
<name>A0A5P1E6B2_ASPOF</name>
<evidence type="ECO:0000313" key="4">
    <source>
        <dbReference type="EMBL" id="ONK57533.1"/>
    </source>
</evidence>
<feature type="region of interest" description="SAW" evidence="3">
    <location>
        <begin position="108"/>
        <end position="184"/>
    </location>
</feature>
<gene>
    <name evidence="4" type="ORF">A4U43_C09F1470</name>
</gene>
<proteinExistence type="inferred from homology"/>
<dbReference type="Gramene" id="ONK57533">
    <property type="protein sequence ID" value="ONK57533"/>
    <property type="gene ID" value="A4U43_C09F1470"/>
</dbReference>
<dbReference type="Proteomes" id="UP000243459">
    <property type="component" value="Chromosome 9"/>
</dbReference>
<reference evidence="5" key="1">
    <citation type="journal article" date="2017" name="Nat. Commun.">
        <title>The asparagus genome sheds light on the origin and evolution of a young Y chromosome.</title>
        <authorList>
            <person name="Harkess A."/>
            <person name="Zhou J."/>
            <person name="Xu C."/>
            <person name="Bowers J.E."/>
            <person name="Van der Hulst R."/>
            <person name="Ayyampalayam S."/>
            <person name="Mercati F."/>
            <person name="Riccardi P."/>
            <person name="McKain M.R."/>
            <person name="Kakrana A."/>
            <person name="Tang H."/>
            <person name="Ray J."/>
            <person name="Groenendijk J."/>
            <person name="Arikit S."/>
            <person name="Mathioni S.M."/>
            <person name="Nakano M."/>
            <person name="Shan H."/>
            <person name="Telgmann-Rauber A."/>
            <person name="Kanno A."/>
            <person name="Yue Z."/>
            <person name="Chen H."/>
            <person name="Li W."/>
            <person name="Chen Y."/>
            <person name="Xu X."/>
            <person name="Zhang Y."/>
            <person name="Luo S."/>
            <person name="Chen H."/>
            <person name="Gao J."/>
            <person name="Mao Z."/>
            <person name="Pires J.C."/>
            <person name="Luo M."/>
            <person name="Kudrna D."/>
            <person name="Wing R.A."/>
            <person name="Meyers B.C."/>
            <person name="Yi K."/>
            <person name="Kong H."/>
            <person name="Lavrijsen P."/>
            <person name="Sunseri F."/>
            <person name="Falavigna A."/>
            <person name="Ye Y."/>
            <person name="Leebens-Mack J.H."/>
            <person name="Chen G."/>
        </authorList>
    </citation>
    <scope>NUCLEOTIDE SEQUENCE [LARGE SCALE GENOMIC DNA]</scope>
    <source>
        <strain evidence="5">cv. DH0086</strain>
    </source>
</reference>
<protein>
    <submittedName>
        <fullName evidence="4">Uncharacterized protein</fullName>
    </submittedName>
</protein>
<dbReference type="AlphaFoldDB" id="A0A5P1E6B2"/>
<dbReference type="InterPro" id="IPR005202">
    <property type="entry name" value="TF_GRAS"/>
</dbReference>
<dbReference type="PANTHER" id="PTHR31636">
    <property type="entry name" value="OSJNBA0084A10.13 PROTEIN-RELATED"/>
    <property type="match status" value="1"/>
</dbReference>
<dbReference type="OrthoDB" id="754281at2759"/>
<evidence type="ECO:0000313" key="5">
    <source>
        <dbReference type="Proteomes" id="UP000243459"/>
    </source>
</evidence>
<evidence type="ECO:0000256" key="2">
    <source>
        <dbReference type="ARBA" id="ARBA00023163"/>
    </source>
</evidence>
<evidence type="ECO:0000256" key="1">
    <source>
        <dbReference type="ARBA" id="ARBA00023015"/>
    </source>
</evidence>
<evidence type="ECO:0000256" key="3">
    <source>
        <dbReference type="PROSITE-ProRule" id="PRU01191"/>
    </source>
</evidence>
<accession>A0A5P1E6B2</accession>
<sequence length="186" mass="20904">MLRFDRIELKDLEGIQASTGSVIANCMLHHQPQMSCESLALLRIFLGNVRKLSPKLVVLVKDELLSNTTKSSPTPFVEFFCEAMHHFSSMFDAMACSFYGEYKIGLRSVEKEILGPRVIDYVSQFPFRSSSMEGFKLSPSSACNVSQAKYLLGLFNRGFSVQHDNGRLALCWKSRPLIGVSIWVPT</sequence>
<comment type="similarity">
    <text evidence="3">Belongs to the GRAS family.</text>
</comment>